<dbReference type="GO" id="GO:0015293">
    <property type="term" value="F:symporter activity"/>
    <property type="evidence" value="ECO:0007669"/>
    <property type="project" value="UniProtKB-KW"/>
</dbReference>
<dbReference type="PANTHER" id="PTHR10361">
    <property type="entry name" value="SODIUM-BILE ACID COTRANSPORTER"/>
    <property type="match status" value="1"/>
</dbReference>
<dbReference type="EnsemblMetazoa" id="XM_014399858.2">
    <property type="protein sequence ID" value="XP_014255344.1"/>
    <property type="gene ID" value="LOC106669946"/>
</dbReference>
<feature type="transmembrane region" description="Helical" evidence="7">
    <location>
        <begin position="188"/>
        <end position="210"/>
    </location>
</feature>
<accession>A0A8I6TGE0</accession>
<dbReference type="EnsemblMetazoa" id="XM_014399860.2">
    <property type="protein sequence ID" value="XP_014255346.1"/>
    <property type="gene ID" value="LOC106669946"/>
</dbReference>
<comment type="subcellular location">
    <subcellularLocation>
        <location evidence="1">Membrane</location>
        <topology evidence="1">Multi-pass membrane protein</topology>
    </subcellularLocation>
</comment>
<feature type="transmembrane region" description="Helical" evidence="7">
    <location>
        <begin position="378"/>
        <end position="399"/>
    </location>
</feature>
<dbReference type="InterPro" id="IPR038770">
    <property type="entry name" value="Na+/solute_symporter_sf"/>
</dbReference>
<dbReference type="Gene3D" id="1.20.1530.20">
    <property type="match status" value="1"/>
</dbReference>
<feature type="transmembrane region" description="Helical" evidence="7">
    <location>
        <begin position="148"/>
        <end position="168"/>
    </location>
</feature>
<dbReference type="Proteomes" id="UP000494040">
    <property type="component" value="Unassembled WGS sequence"/>
</dbReference>
<feature type="transmembrane region" description="Helical" evidence="7">
    <location>
        <begin position="411"/>
        <end position="430"/>
    </location>
</feature>
<evidence type="ECO:0000256" key="4">
    <source>
        <dbReference type="ARBA" id="ARBA00022847"/>
    </source>
</evidence>
<keyword evidence="6 7" id="KW-0472">Membrane</keyword>
<feature type="transmembrane region" description="Helical" evidence="7">
    <location>
        <begin position="6"/>
        <end position="29"/>
    </location>
</feature>
<proteinExistence type="inferred from homology"/>
<dbReference type="Pfam" id="PF01758">
    <property type="entry name" value="SBF"/>
    <property type="match status" value="1"/>
</dbReference>
<dbReference type="RefSeq" id="XP_014255344.1">
    <property type="nucleotide sequence ID" value="XM_014399858.2"/>
</dbReference>
<dbReference type="PANTHER" id="PTHR10361:SF28">
    <property type="entry name" value="P3 PROTEIN-RELATED"/>
    <property type="match status" value="1"/>
</dbReference>
<dbReference type="GO" id="GO:0016020">
    <property type="term" value="C:membrane"/>
    <property type="evidence" value="ECO:0007669"/>
    <property type="project" value="UniProtKB-SubCell"/>
</dbReference>
<evidence type="ECO:0000256" key="3">
    <source>
        <dbReference type="ARBA" id="ARBA00022692"/>
    </source>
</evidence>
<name>A0A8I6TGE0_CIMLE</name>
<dbReference type="AlphaFoldDB" id="A0A8I6TGE0"/>
<reference evidence="8" key="1">
    <citation type="submission" date="2022-01" db="UniProtKB">
        <authorList>
            <consortium name="EnsemblMetazoa"/>
        </authorList>
    </citation>
    <scope>IDENTIFICATION</scope>
</reference>
<feature type="transmembrane region" description="Helical" evidence="7">
    <location>
        <begin position="324"/>
        <end position="343"/>
    </location>
</feature>
<dbReference type="InterPro" id="IPR002657">
    <property type="entry name" value="BilAc:Na_symport/Acr3"/>
</dbReference>
<evidence type="ECO:0000256" key="1">
    <source>
        <dbReference type="ARBA" id="ARBA00004141"/>
    </source>
</evidence>
<evidence type="ECO:0000256" key="5">
    <source>
        <dbReference type="ARBA" id="ARBA00022989"/>
    </source>
</evidence>
<feature type="transmembrane region" description="Helical" evidence="7">
    <location>
        <begin position="287"/>
        <end position="304"/>
    </location>
</feature>
<feature type="transmembrane region" description="Helical" evidence="7">
    <location>
        <begin position="245"/>
        <end position="267"/>
    </location>
</feature>
<evidence type="ECO:0000256" key="2">
    <source>
        <dbReference type="ARBA" id="ARBA00006528"/>
    </source>
</evidence>
<comment type="similarity">
    <text evidence="2">Belongs to the bile acid:sodium symporter (BASS) (TC 2.A.28) family.</text>
</comment>
<dbReference type="InterPro" id="IPR004710">
    <property type="entry name" value="Bilac:Na_transpt"/>
</dbReference>
<keyword evidence="4" id="KW-0769">Symport</keyword>
<protein>
    <recommendedName>
        <fullName evidence="10">Na+-bile acid cotransporter</fullName>
    </recommendedName>
</protein>
<keyword evidence="9" id="KW-1185">Reference proteome</keyword>
<keyword evidence="4" id="KW-0813">Transport</keyword>
<feature type="transmembrane region" description="Helical" evidence="7">
    <location>
        <begin position="349"/>
        <end position="366"/>
    </location>
</feature>
<dbReference type="RefSeq" id="XP_014255346.1">
    <property type="nucleotide sequence ID" value="XM_014399860.2"/>
</dbReference>
<sequence>MCPLWPLHIVLMYLMALCPLWYVTCQIVAKASKFSAKFTPGELSSLYMQNSQTVGVSTRDLSDMEIKNSIIRAIVSDQAVAYVPDSEVIFTKSKEDLNDIWNGSFNITGNFLGFTSVKICVTDKNGPQNVCTKMSDEMKVKVLRKPRFIDHVFTGSVIILVSVIFINFGCALDVNSLKQAILRPIGPLIGLLSHFLFLPLISFGLGELLFPGESGSSMRLGLFFTGISPAGGASNIWTYSLGGNLNLSVTMTAVSTLASFVMIPLWVFTLGPVIFSKGTMGVPYTRILTSGAGLIIPLTIGYIIQRNCKRLSAIMVRILKPFSALLIIFIVVFATVTNMYLFQLFSWEIIIAGIGLPFLGYLAGLISGKLFRQPPEDVLAISIETGVQNTGIAIFLLKFCLPQPLADLTTVIPVCVALMTPLPLLILLAARKILFAESKKEKVTTSTDDTLPCLEKLKSPNTRY</sequence>
<dbReference type="GeneID" id="106669946"/>
<dbReference type="OrthoDB" id="203097at2759"/>
<keyword evidence="3 7" id="KW-0812">Transmembrane</keyword>
<keyword evidence="5 7" id="KW-1133">Transmembrane helix</keyword>
<organism evidence="8 9">
    <name type="scientific">Cimex lectularius</name>
    <name type="common">Bed bug</name>
    <name type="synonym">Acanthia lectularia</name>
    <dbReference type="NCBI Taxonomy" id="79782"/>
    <lineage>
        <taxon>Eukaryota</taxon>
        <taxon>Metazoa</taxon>
        <taxon>Ecdysozoa</taxon>
        <taxon>Arthropoda</taxon>
        <taxon>Hexapoda</taxon>
        <taxon>Insecta</taxon>
        <taxon>Pterygota</taxon>
        <taxon>Neoptera</taxon>
        <taxon>Paraneoptera</taxon>
        <taxon>Hemiptera</taxon>
        <taxon>Heteroptera</taxon>
        <taxon>Panheteroptera</taxon>
        <taxon>Cimicomorpha</taxon>
        <taxon>Cimicidae</taxon>
        <taxon>Cimex</taxon>
    </lineage>
</organism>
<evidence type="ECO:0000313" key="9">
    <source>
        <dbReference type="Proteomes" id="UP000494040"/>
    </source>
</evidence>
<evidence type="ECO:0000313" key="8">
    <source>
        <dbReference type="EnsemblMetazoa" id="XP_014255344.1"/>
    </source>
</evidence>
<evidence type="ECO:0008006" key="10">
    <source>
        <dbReference type="Google" id="ProtNLM"/>
    </source>
</evidence>
<evidence type="ECO:0000256" key="7">
    <source>
        <dbReference type="SAM" id="Phobius"/>
    </source>
</evidence>
<evidence type="ECO:0000256" key="6">
    <source>
        <dbReference type="ARBA" id="ARBA00023136"/>
    </source>
</evidence>